<dbReference type="Proteomes" id="UP000515317">
    <property type="component" value="Chromosome"/>
</dbReference>
<feature type="compositionally biased region" description="Pro residues" evidence="1">
    <location>
        <begin position="51"/>
        <end position="70"/>
    </location>
</feature>
<feature type="transmembrane region" description="Helical" evidence="2">
    <location>
        <begin position="265"/>
        <end position="283"/>
    </location>
</feature>
<feature type="transmembrane region" description="Helical" evidence="2">
    <location>
        <begin position="529"/>
        <end position="546"/>
    </location>
</feature>
<feature type="transmembrane region" description="Helical" evidence="2">
    <location>
        <begin position="443"/>
        <end position="465"/>
    </location>
</feature>
<evidence type="ECO:0000313" key="3">
    <source>
        <dbReference type="EMBL" id="BCJ90202.1"/>
    </source>
</evidence>
<feature type="transmembrane region" description="Helical" evidence="2">
    <location>
        <begin position="367"/>
        <end position="390"/>
    </location>
</feature>
<evidence type="ECO:0000256" key="2">
    <source>
        <dbReference type="SAM" id="Phobius"/>
    </source>
</evidence>
<feature type="transmembrane region" description="Helical" evidence="2">
    <location>
        <begin position="678"/>
        <end position="699"/>
    </location>
</feature>
<evidence type="ECO:0000256" key="1">
    <source>
        <dbReference type="SAM" id="MobiDB-lite"/>
    </source>
</evidence>
<feature type="transmembrane region" description="Helical" evidence="2">
    <location>
        <begin position="553"/>
        <end position="575"/>
    </location>
</feature>
<keyword evidence="2" id="KW-0812">Transmembrane</keyword>
<feature type="transmembrane region" description="Helical" evidence="2">
    <location>
        <begin position="129"/>
        <end position="149"/>
    </location>
</feature>
<feature type="transmembrane region" description="Helical" evidence="2">
    <location>
        <begin position="810"/>
        <end position="828"/>
    </location>
</feature>
<feature type="transmembrane region" description="Helical" evidence="2">
    <location>
        <begin position="197"/>
        <end position="219"/>
    </location>
</feature>
<feature type="transmembrane region" description="Helical" evidence="2">
    <location>
        <begin position="587"/>
        <end position="605"/>
    </location>
</feature>
<keyword evidence="4" id="KW-1185">Reference proteome</keyword>
<feature type="transmembrane region" description="Helical" evidence="2">
    <location>
        <begin position="289"/>
        <end position="306"/>
    </location>
</feature>
<feature type="transmembrane region" description="Helical" evidence="2">
    <location>
        <begin position="617"/>
        <end position="637"/>
    </location>
</feature>
<dbReference type="RefSeq" id="WP_222876850.1">
    <property type="nucleotide sequence ID" value="NZ_AP023361.1"/>
</dbReference>
<feature type="transmembrane region" description="Helical" evidence="2">
    <location>
        <begin position="714"/>
        <end position="734"/>
    </location>
</feature>
<proteinExistence type="predicted"/>
<feature type="transmembrane region" description="Helical" evidence="2">
    <location>
        <begin position="100"/>
        <end position="117"/>
    </location>
</feature>
<sequence length="865" mass="90431">MEVLWLVLIGFAIFLGLQNQSRLAELHRRLEQFEAGTSPAPKAKAPEPEPRPAPIAPPSVIAPPVTPPPVAARSASAGPSRTSQPDVPKQSLEERLGTRWTVWVGGLSLALGGIFLVRYSIEAGLLGPGARIFFGALFSALLVGAGEWFRRKEGPVPFGIPSAHIPSVLTAAGTVAAFATVYSAHALYGFIGPASAFVLLGAIGIACILAAALHGPWLAGLGLVGAMVTPVLVSSDEPSAWALFIHVTVVTGASLALARLRDWRWLAVAATVLAFLWGLFFILDAGDAVAAEAAFIFAITLLLFGYHMTSENDGKPDVVVSILIGAFGFLATLLLVDQWHGDGILVIFTALIALQVLGAWKLPRLTPILIVSLAMSVCAAISWDLSPQLLQDPTTVFPGPGETAPMASRLALYLTVCAIHGALFLASGIAVALSALKRPARIALSWAGLATLGPLLLLAAAYWWANDLTPEVRYAAVAAALAAAYVALTARFIKYEADYPVAEGPTGVFAAGASSALALGVAMVLRDGYLTIALSLLAAGLAWVYSMRPIWALRILALVAAAIVIVCTAASPLVIDEPGTTPIFNALLWGYGIPALAFAAAAVLFRRSNAAREAGVFEALALLYTALLLFFEIRHWAQGGDMFAPNLSLYETGLQAMTAFLLAIAVNRLNLKSASPVFGAAVKLAGLAGIALSVLSLIVTNPLISGEEVGDGPFLAALFLGYLAPAIAAAIYALKLRGHDGWQAPLGAGVALVLTLAYVSLEVRSAFHAPTLVAWQMSDAEQYTYSAAWLILGIALLIAGGLLRSRVIRLGSALVIVLVGLKVFLIDMGDLTGILRALSFMGLGLVLVGIGVIYQRLLFPSAAKA</sequence>
<dbReference type="AlphaFoldDB" id="A0A6S6QSF3"/>
<feature type="transmembrane region" description="Helical" evidence="2">
    <location>
        <begin position="783"/>
        <end position="803"/>
    </location>
</feature>
<feature type="transmembrane region" description="Helical" evidence="2">
    <location>
        <begin position="410"/>
        <end position="436"/>
    </location>
</feature>
<dbReference type="EMBL" id="AP023361">
    <property type="protein sequence ID" value="BCJ90202.1"/>
    <property type="molecule type" value="Genomic_DNA"/>
</dbReference>
<organism evidence="3 4">
    <name type="scientific">Terrihabitans soli</name>
    <dbReference type="NCBI Taxonomy" id="708113"/>
    <lineage>
        <taxon>Bacteria</taxon>
        <taxon>Pseudomonadati</taxon>
        <taxon>Pseudomonadota</taxon>
        <taxon>Alphaproteobacteria</taxon>
        <taxon>Hyphomicrobiales</taxon>
        <taxon>Terrihabitans</taxon>
    </lineage>
</organism>
<reference evidence="3 4" key="1">
    <citation type="submission" date="2020-08" db="EMBL/GenBank/DDBJ databases">
        <title>Genome sequence of Rhizobiales bacterium strain IZ6.</title>
        <authorList>
            <person name="Nakai R."/>
            <person name="Naganuma T."/>
        </authorList>
    </citation>
    <scope>NUCLEOTIDE SEQUENCE [LARGE SCALE GENOMIC DNA]</scope>
    <source>
        <strain evidence="3 4">IZ6</strain>
    </source>
</reference>
<feature type="transmembrane region" description="Helical" evidence="2">
    <location>
        <begin position="239"/>
        <end position="258"/>
    </location>
</feature>
<dbReference type="InterPro" id="IPR019286">
    <property type="entry name" value="DUF2339_TM"/>
</dbReference>
<dbReference type="PANTHER" id="PTHR38434">
    <property type="entry name" value="BLL2549 PROTEIN"/>
    <property type="match status" value="1"/>
</dbReference>
<feature type="transmembrane region" description="Helical" evidence="2">
    <location>
        <begin position="834"/>
        <end position="854"/>
    </location>
</feature>
<dbReference type="Pfam" id="PF10101">
    <property type="entry name" value="DUF2339"/>
    <property type="match status" value="1"/>
</dbReference>
<name>A0A6S6QSF3_9HYPH</name>
<keyword evidence="2" id="KW-1133">Transmembrane helix</keyword>
<feature type="transmembrane region" description="Helical" evidence="2">
    <location>
        <begin position="649"/>
        <end position="666"/>
    </location>
</feature>
<accession>A0A6S6QSF3</accession>
<feature type="transmembrane region" description="Helical" evidence="2">
    <location>
        <begin position="471"/>
        <end position="493"/>
    </location>
</feature>
<evidence type="ECO:0000313" key="4">
    <source>
        <dbReference type="Proteomes" id="UP000515317"/>
    </source>
</evidence>
<keyword evidence="2" id="KW-0472">Membrane</keyword>
<feature type="transmembrane region" description="Helical" evidence="2">
    <location>
        <begin position="746"/>
        <end position="763"/>
    </location>
</feature>
<feature type="transmembrane region" description="Helical" evidence="2">
    <location>
        <begin position="318"/>
        <end position="336"/>
    </location>
</feature>
<feature type="transmembrane region" description="Helical" evidence="2">
    <location>
        <begin position="169"/>
        <end position="190"/>
    </location>
</feature>
<dbReference type="InterPro" id="IPR014600">
    <property type="entry name" value="UCP035905_mem"/>
</dbReference>
<protein>
    <submittedName>
        <fullName evidence="3">Membrane protein</fullName>
    </submittedName>
</protein>
<feature type="transmembrane region" description="Helical" evidence="2">
    <location>
        <begin position="505"/>
        <end position="523"/>
    </location>
</feature>
<dbReference type="PIRSF" id="PIRSF035905">
    <property type="entry name" value="UCP035905_mp"/>
    <property type="match status" value="1"/>
</dbReference>
<gene>
    <name evidence="3" type="ORF">IZ6_09370</name>
</gene>
<dbReference type="PANTHER" id="PTHR38434:SF1">
    <property type="entry name" value="BLL2549 PROTEIN"/>
    <property type="match status" value="1"/>
</dbReference>
<feature type="transmembrane region" description="Helical" evidence="2">
    <location>
        <begin position="342"/>
        <end position="360"/>
    </location>
</feature>
<feature type="region of interest" description="Disordered" evidence="1">
    <location>
        <begin position="34"/>
        <end position="91"/>
    </location>
</feature>
<dbReference type="KEGG" id="tso:IZ6_09370"/>